<feature type="signal peptide" evidence="2">
    <location>
        <begin position="1"/>
        <end position="22"/>
    </location>
</feature>
<feature type="compositionally biased region" description="Basic and acidic residues" evidence="1">
    <location>
        <begin position="185"/>
        <end position="199"/>
    </location>
</feature>
<reference evidence="4" key="1">
    <citation type="submission" date="2016-06" db="EMBL/GenBank/DDBJ databases">
        <title>Parallel loss of symbiosis genes in relatives of nitrogen-fixing non-legume Parasponia.</title>
        <authorList>
            <person name="Van Velzen R."/>
            <person name="Holmer R."/>
            <person name="Bu F."/>
            <person name="Rutten L."/>
            <person name="Van Zeijl A."/>
            <person name="Liu W."/>
            <person name="Santuari L."/>
            <person name="Cao Q."/>
            <person name="Sharma T."/>
            <person name="Shen D."/>
            <person name="Roswanjaya Y."/>
            <person name="Wardhani T."/>
            <person name="Kalhor M.S."/>
            <person name="Jansen J."/>
            <person name="Van den Hoogen J."/>
            <person name="Gungor B."/>
            <person name="Hartog M."/>
            <person name="Hontelez J."/>
            <person name="Verver J."/>
            <person name="Yang W.-C."/>
            <person name="Schijlen E."/>
            <person name="Repin R."/>
            <person name="Schilthuizen M."/>
            <person name="Schranz E."/>
            <person name="Heidstra R."/>
            <person name="Miyata K."/>
            <person name="Fedorova E."/>
            <person name="Kohlen W."/>
            <person name="Bisseling T."/>
            <person name="Smit S."/>
            <person name="Geurts R."/>
        </authorList>
    </citation>
    <scope>NUCLEOTIDE SEQUENCE [LARGE SCALE GENOMIC DNA]</scope>
    <source>
        <strain evidence="4">cv. RG33-2</strain>
    </source>
</reference>
<keyword evidence="2" id="KW-0732">Signal</keyword>
<dbReference type="FunCoup" id="A0A2P5ED07">
    <property type="interactions" value="10"/>
</dbReference>
<accession>A0A2P5ED07</accession>
<dbReference type="InParanoid" id="A0A2P5ED07"/>
<feature type="compositionally biased region" description="Pro residues" evidence="1">
    <location>
        <begin position="173"/>
        <end position="184"/>
    </location>
</feature>
<name>A0A2P5ED07_TREOI</name>
<evidence type="ECO:0000256" key="1">
    <source>
        <dbReference type="SAM" id="MobiDB-lite"/>
    </source>
</evidence>
<evidence type="ECO:0000313" key="4">
    <source>
        <dbReference type="Proteomes" id="UP000237000"/>
    </source>
</evidence>
<feature type="region of interest" description="Disordered" evidence="1">
    <location>
        <begin position="169"/>
        <end position="227"/>
    </location>
</feature>
<dbReference type="AlphaFoldDB" id="A0A2P5ED07"/>
<dbReference type="STRING" id="63057.A0A2P5ED07"/>
<evidence type="ECO:0000256" key="2">
    <source>
        <dbReference type="SAM" id="SignalP"/>
    </source>
</evidence>
<protein>
    <submittedName>
        <fullName evidence="3">Proline-rich protein</fullName>
    </submittedName>
</protein>
<proteinExistence type="predicted"/>
<sequence length="306" mass="34102">MRIFPSCQGGAFLCFWLSLALAVSFCCGDDKKTVEVVGIGECADCAQNNFEPKQAFSGLHVTIDCKTPDGQFKTRGSGELDEEGKFKVSLPHELVKEGKLNEECYAQLHSSSAEPCPAHDGLESSKIASQTIKTDDKHTFGLPGKLKFSPVTCASAFFWHHFHKKNPFFSPKTPEPQKPLPPPAPKKELPSPVPKKEPNPPKAKAPKKELPPSVPKKKPCPPKIEKPLPPPVPVITKPLPPPVPVYKPKHPFFKHPFYKHPFFKHLPPFPKIPQHPLFPKLPPFPGIYHKYFDHPKFGKVPVTQHP</sequence>
<dbReference type="PANTHER" id="PTHR33935">
    <property type="entry name" value="OS10G0148100 PROTEIN"/>
    <property type="match status" value="1"/>
</dbReference>
<dbReference type="PANTHER" id="PTHR33935:SF22">
    <property type="entry name" value="OS10G0149400 PROTEIN"/>
    <property type="match status" value="1"/>
</dbReference>
<dbReference type="OrthoDB" id="692967at2759"/>
<comment type="caution">
    <text evidence="3">The sequence shown here is derived from an EMBL/GenBank/DDBJ whole genome shotgun (WGS) entry which is preliminary data.</text>
</comment>
<dbReference type="EMBL" id="JXTC01000179">
    <property type="protein sequence ID" value="PON83418.1"/>
    <property type="molecule type" value="Genomic_DNA"/>
</dbReference>
<evidence type="ECO:0000313" key="3">
    <source>
        <dbReference type="EMBL" id="PON83418.1"/>
    </source>
</evidence>
<feature type="chain" id="PRO_5015201608" evidence="2">
    <location>
        <begin position="23"/>
        <end position="306"/>
    </location>
</feature>
<gene>
    <name evidence="3" type="ORF">TorRG33x02_208330</name>
</gene>
<organism evidence="3 4">
    <name type="scientific">Trema orientale</name>
    <name type="common">Charcoal tree</name>
    <name type="synonym">Celtis orientalis</name>
    <dbReference type="NCBI Taxonomy" id="63057"/>
    <lineage>
        <taxon>Eukaryota</taxon>
        <taxon>Viridiplantae</taxon>
        <taxon>Streptophyta</taxon>
        <taxon>Embryophyta</taxon>
        <taxon>Tracheophyta</taxon>
        <taxon>Spermatophyta</taxon>
        <taxon>Magnoliopsida</taxon>
        <taxon>eudicotyledons</taxon>
        <taxon>Gunneridae</taxon>
        <taxon>Pentapetalae</taxon>
        <taxon>rosids</taxon>
        <taxon>fabids</taxon>
        <taxon>Rosales</taxon>
        <taxon>Cannabaceae</taxon>
        <taxon>Trema</taxon>
    </lineage>
</organism>
<dbReference type="Pfam" id="PF01190">
    <property type="entry name" value="Pollen_Ole_e_1"/>
    <property type="match status" value="1"/>
</dbReference>
<keyword evidence="4" id="KW-1185">Reference proteome</keyword>
<dbReference type="Proteomes" id="UP000237000">
    <property type="component" value="Unassembled WGS sequence"/>
</dbReference>